<dbReference type="Gene3D" id="3.90.850.10">
    <property type="entry name" value="Fumarylacetoacetase-like, C-terminal domain"/>
    <property type="match status" value="1"/>
</dbReference>
<dbReference type="GO" id="GO:0003824">
    <property type="term" value="F:catalytic activity"/>
    <property type="evidence" value="ECO:0007669"/>
    <property type="project" value="InterPro"/>
</dbReference>
<sequence>MKLARFGYDDWESYGLVEGDRVSVIQGSIFREHTVTGVSYALSEVKLLPPTQPTAYWAVGLNYAAHIAHQEEALDAERIQRDSSAFRPWQKGANCIIGPGENIVLPAESDYVHYEGELLIVIGKPARRVSVEDAPNYILGYSIANDVSGEGSWAADLSNWRRKMCDTFGPVGPWIETDVDPHDLEIITRLNGQEHDRGSTSGMIYDCYYTVSGISQFVTLRPGDLILTGAPGSVEQLHHGDVVEIEIPGIGTLSNPVVAEEV</sequence>
<reference evidence="5" key="1">
    <citation type="submission" date="2023-03" db="EMBL/GenBank/DDBJ databases">
        <authorList>
            <person name="Steffen K."/>
            <person name="Cardenas P."/>
        </authorList>
    </citation>
    <scope>NUCLEOTIDE SEQUENCE</scope>
</reference>
<dbReference type="PANTHER" id="PTHR42796:SF4">
    <property type="entry name" value="FUMARYLACETOACETATE HYDROLASE DOMAIN-CONTAINING PROTEIN 2A"/>
    <property type="match status" value="1"/>
</dbReference>
<dbReference type="Pfam" id="PF01557">
    <property type="entry name" value="FAA_hydrolase"/>
    <property type="match status" value="1"/>
</dbReference>
<dbReference type="SUPFAM" id="SSF56529">
    <property type="entry name" value="FAH"/>
    <property type="match status" value="1"/>
</dbReference>
<dbReference type="EMBL" id="CASHTH010003943">
    <property type="protein sequence ID" value="CAI8051525.1"/>
    <property type="molecule type" value="Genomic_DNA"/>
</dbReference>
<proteinExistence type="inferred from homology"/>
<dbReference type="GO" id="GO:0044281">
    <property type="term" value="P:small molecule metabolic process"/>
    <property type="evidence" value="ECO:0007669"/>
    <property type="project" value="UniProtKB-ARBA"/>
</dbReference>
<protein>
    <submittedName>
        <fullName evidence="5">Uncharacterized protein AF_2225</fullName>
    </submittedName>
</protein>
<keyword evidence="2" id="KW-0479">Metal-binding</keyword>
<evidence type="ECO:0000259" key="3">
    <source>
        <dbReference type="Pfam" id="PF01557"/>
    </source>
</evidence>
<keyword evidence="6" id="KW-1185">Reference proteome</keyword>
<dbReference type="Pfam" id="PF10370">
    <property type="entry name" value="Rv2993c-like_N"/>
    <property type="match status" value="1"/>
</dbReference>
<dbReference type="Proteomes" id="UP001174909">
    <property type="component" value="Unassembled WGS sequence"/>
</dbReference>
<evidence type="ECO:0000256" key="2">
    <source>
        <dbReference type="ARBA" id="ARBA00022723"/>
    </source>
</evidence>
<organism evidence="5 6">
    <name type="scientific">Geodia barretti</name>
    <name type="common">Barrett's horny sponge</name>
    <dbReference type="NCBI Taxonomy" id="519541"/>
    <lineage>
        <taxon>Eukaryota</taxon>
        <taxon>Metazoa</taxon>
        <taxon>Porifera</taxon>
        <taxon>Demospongiae</taxon>
        <taxon>Heteroscleromorpha</taxon>
        <taxon>Tetractinellida</taxon>
        <taxon>Astrophorina</taxon>
        <taxon>Geodiidae</taxon>
        <taxon>Geodia</taxon>
    </lineage>
</organism>
<evidence type="ECO:0000313" key="5">
    <source>
        <dbReference type="EMBL" id="CAI8051525.1"/>
    </source>
</evidence>
<dbReference type="InterPro" id="IPR011234">
    <property type="entry name" value="Fumarylacetoacetase-like_C"/>
</dbReference>
<evidence type="ECO:0000256" key="1">
    <source>
        <dbReference type="ARBA" id="ARBA00010211"/>
    </source>
</evidence>
<dbReference type="Gene3D" id="2.30.30.370">
    <property type="entry name" value="FAH"/>
    <property type="match status" value="1"/>
</dbReference>
<comment type="similarity">
    <text evidence="1">Belongs to the FAH family.</text>
</comment>
<feature type="domain" description="Fumarylacetoacetase-like C-terminal" evidence="3">
    <location>
        <begin position="57"/>
        <end position="258"/>
    </location>
</feature>
<dbReference type="AlphaFoldDB" id="A0AA35TNH6"/>
<dbReference type="PANTHER" id="PTHR42796">
    <property type="entry name" value="FUMARYLACETOACETATE HYDROLASE DOMAIN-CONTAINING PROTEIN 2A-RELATED"/>
    <property type="match status" value="1"/>
</dbReference>
<gene>
    <name evidence="5" type="ORF">GBAR_LOCUS28203</name>
</gene>
<dbReference type="GO" id="GO:0046872">
    <property type="term" value="F:metal ion binding"/>
    <property type="evidence" value="ECO:0007669"/>
    <property type="project" value="UniProtKB-KW"/>
</dbReference>
<feature type="domain" description="Rv2993c-like N-terminal" evidence="4">
    <location>
        <begin position="1"/>
        <end position="50"/>
    </location>
</feature>
<evidence type="ECO:0000313" key="6">
    <source>
        <dbReference type="Proteomes" id="UP001174909"/>
    </source>
</evidence>
<dbReference type="InterPro" id="IPR036663">
    <property type="entry name" value="Fumarylacetoacetase_C_sf"/>
</dbReference>
<dbReference type="InterPro" id="IPR051121">
    <property type="entry name" value="FAH"/>
</dbReference>
<name>A0AA35TNH6_GEOBA</name>
<comment type="caution">
    <text evidence="5">The sequence shown here is derived from an EMBL/GenBank/DDBJ whole genome shotgun (WGS) entry which is preliminary data.</text>
</comment>
<dbReference type="InterPro" id="IPR018833">
    <property type="entry name" value="Rv2993c-like_N"/>
</dbReference>
<accession>A0AA35TNH6</accession>
<evidence type="ECO:0000259" key="4">
    <source>
        <dbReference type="Pfam" id="PF10370"/>
    </source>
</evidence>